<feature type="transmembrane region" description="Helical" evidence="6">
    <location>
        <begin position="360"/>
        <end position="386"/>
    </location>
</feature>
<evidence type="ECO:0000313" key="8">
    <source>
        <dbReference type="Proteomes" id="UP001189429"/>
    </source>
</evidence>
<feature type="transmembrane region" description="Helical" evidence="6">
    <location>
        <begin position="249"/>
        <end position="270"/>
    </location>
</feature>
<dbReference type="SUPFAM" id="SSF103473">
    <property type="entry name" value="MFS general substrate transporter"/>
    <property type="match status" value="1"/>
</dbReference>
<evidence type="ECO:0000256" key="6">
    <source>
        <dbReference type="SAM" id="Phobius"/>
    </source>
</evidence>
<keyword evidence="5 6" id="KW-0472">Membrane</keyword>
<keyword evidence="8" id="KW-1185">Reference proteome</keyword>
<evidence type="ECO:0008006" key="9">
    <source>
        <dbReference type="Google" id="ProtNLM"/>
    </source>
</evidence>
<accession>A0ABN9UAK1</accession>
<dbReference type="PANTHER" id="PTHR19432:SF35">
    <property type="entry name" value="SOLUTE CARRIER FAMILY 45 MEMBER 3 ISOFORM X1"/>
    <property type="match status" value="1"/>
</dbReference>
<proteinExistence type="predicted"/>
<feature type="transmembrane region" description="Helical" evidence="6">
    <location>
        <begin position="100"/>
        <end position="122"/>
    </location>
</feature>
<dbReference type="InterPro" id="IPR036259">
    <property type="entry name" value="MFS_trans_sf"/>
</dbReference>
<evidence type="ECO:0000256" key="1">
    <source>
        <dbReference type="ARBA" id="ARBA00004141"/>
    </source>
</evidence>
<dbReference type="Pfam" id="PF13347">
    <property type="entry name" value="MFS_2"/>
    <property type="match status" value="1"/>
</dbReference>
<feature type="transmembrane region" description="Helical" evidence="6">
    <location>
        <begin position="311"/>
        <end position="327"/>
    </location>
</feature>
<keyword evidence="3 6" id="KW-0812">Transmembrane</keyword>
<evidence type="ECO:0000256" key="2">
    <source>
        <dbReference type="ARBA" id="ARBA00022448"/>
    </source>
</evidence>
<sequence>MAAKVMTNGDDLTEAAVPALKEKEEWPLWKLAILGLPQVSVQMIWAFLGPNTATFLGRLGAPDHVAALLLQCGPFTGFFVGPLVGAISDRLTSPFGRRRPVIFVGLVSTWIAGMLFAGADYVVPGENAYWFAGAMLLVMDVTINVLQTPHRALVADLASEKQTLPTQVIFVCLMSVGNALGFTMMKLYPKAIAHMVELMILVCALNTLTVGIQFAVAKETPIHLEPGERPSVFQPVIDVAHAVTGSPKLLYHLAFVHCLVWAGLTVWNSFGGQWFGVSVYEGDFRTTATKEAADRWDESQRTFSTAGLGKSAVQLVTSLLIIFVMINKLVPPRLAYAPCIFVGAVVSILAAFFVGHDGTLALLCMMFSVLPEVGSFAIPFGLVAVLNKRAEKEGKHVSTALQMALLNSCITVGQEITIVSTGSLENGRSIADTLKIEFTMAGVMLTLATIGALLLDDSDEDEESSGSDSE</sequence>
<evidence type="ECO:0000313" key="7">
    <source>
        <dbReference type="EMBL" id="CAK0856356.1"/>
    </source>
</evidence>
<keyword evidence="4 6" id="KW-1133">Transmembrane helix</keyword>
<reference evidence="7" key="1">
    <citation type="submission" date="2023-10" db="EMBL/GenBank/DDBJ databases">
        <authorList>
            <person name="Chen Y."/>
            <person name="Shah S."/>
            <person name="Dougan E. K."/>
            <person name="Thang M."/>
            <person name="Chan C."/>
        </authorList>
    </citation>
    <scope>NUCLEOTIDE SEQUENCE [LARGE SCALE GENOMIC DNA]</scope>
</reference>
<gene>
    <name evidence="7" type="ORF">PCOR1329_LOCUS46763</name>
</gene>
<comment type="subcellular location">
    <subcellularLocation>
        <location evidence="1">Membrane</location>
        <topology evidence="1">Multi-pass membrane protein</topology>
    </subcellularLocation>
</comment>
<feature type="transmembrane region" description="Helical" evidence="6">
    <location>
        <begin position="191"/>
        <end position="216"/>
    </location>
</feature>
<evidence type="ECO:0000256" key="4">
    <source>
        <dbReference type="ARBA" id="ARBA00022989"/>
    </source>
</evidence>
<evidence type="ECO:0000256" key="5">
    <source>
        <dbReference type="ARBA" id="ARBA00023136"/>
    </source>
</evidence>
<dbReference type="Gene3D" id="1.20.1250.20">
    <property type="entry name" value="MFS general substrate transporter like domains"/>
    <property type="match status" value="1"/>
</dbReference>
<feature type="transmembrane region" description="Helical" evidence="6">
    <location>
        <begin position="128"/>
        <end position="146"/>
    </location>
</feature>
<dbReference type="EMBL" id="CAUYUJ010015625">
    <property type="protein sequence ID" value="CAK0856356.1"/>
    <property type="molecule type" value="Genomic_DNA"/>
</dbReference>
<feature type="transmembrane region" description="Helical" evidence="6">
    <location>
        <begin position="167"/>
        <end position="185"/>
    </location>
</feature>
<organism evidence="7 8">
    <name type="scientific">Prorocentrum cordatum</name>
    <dbReference type="NCBI Taxonomy" id="2364126"/>
    <lineage>
        <taxon>Eukaryota</taxon>
        <taxon>Sar</taxon>
        <taxon>Alveolata</taxon>
        <taxon>Dinophyceae</taxon>
        <taxon>Prorocentrales</taxon>
        <taxon>Prorocentraceae</taxon>
        <taxon>Prorocentrum</taxon>
    </lineage>
</organism>
<evidence type="ECO:0000256" key="3">
    <source>
        <dbReference type="ARBA" id="ARBA00022692"/>
    </source>
</evidence>
<protein>
    <recommendedName>
        <fullName evidence="9">Solute carrier family 40 protein</fullName>
    </recommendedName>
</protein>
<feature type="transmembrane region" description="Helical" evidence="6">
    <location>
        <begin position="68"/>
        <end position="88"/>
    </location>
</feature>
<keyword evidence="2" id="KW-0813">Transport</keyword>
<comment type="caution">
    <text evidence="7">The sequence shown here is derived from an EMBL/GenBank/DDBJ whole genome shotgun (WGS) entry which is preliminary data.</text>
</comment>
<dbReference type="Proteomes" id="UP001189429">
    <property type="component" value="Unassembled WGS sequence"/>
</dbReference>
<name>A0ABN9UAK1_9DINO</name>
<dbReference type="PANTHER" id="PTHR19432">
    <property type="entry name" value="SUGAR TRANSPORTER"/>
    <property type="match status" value="1"/>
</dbReference>
<feature type="transmembrane region" description="Helical" evidence="6">
    <location>
        <begin position="334"/>
        <end position="354"/>
    </location>
</feature>